<dbReference type="PANTHER" id="PTHR10075:SF100">
    <property type="entry name" value="FASCICLIN-2"/>
    <property type="match status" value="1"/>
</dbReference>
<dbReference type="AlphaFoldDB" id="A0A1I7WVD7"/>
<feature type="region of interest" description="Disordered" evidence="3">
    <location>
        <begin position="301"/>
        <end position="322"/>
    </location>
</feature>
<evidence type="ECO:0000256" key="2">
    <source>
        <dbReference type="ARBA" id="ARBA00023319"/>
    </source>
</evidence>
<dbReference type="WBParaSite" id="Hba_09169">
    <property type="protein sequence ID" value="Hba_09169"/>
    <property type="gene ID" value="Hba_09169"/>
</dbReference>
<evidence type="ECO:0000313" key="6">
    <source>
        <dbReference type="WBParaSite" id="Hba_09169"/>
    </source>
</evidence>
<dbReference type="GO" id="GO:0098632">
    <property type="term" value="F:cell-cell adhesion mediator activity"/>
    <property type="evidence" value="ECO:0007669"/>
    <property type="project" value="TreeGrafter"/>
</dbReference>
<reference evidence="6" key="1">
    <citation type="submission" date="2016-11" db="UniProtKB">
        <authorList>
            <consortium name="WormBaseParasite"/>
        </authorList>
    </citation>
    <scope>IDENTIFICATION</scope>
</reference>
<dbReference type="InterPro" id="IPR003599">
    <property type="entry name" value="Ig_sub"/>
</dbReference>
<dbReference type="SMART" id="SM00408">
    <property type="entry name" value="IGc2"/>
    <property type="match status" value="1"/>
</dbReference>
<evidence type="ECO:0000256" key="3">
    <source>
        <dbReference type="SAM" id="MobiDB-lite"/>
    </source>
</evidence>
<accession>A0A1I7WVD7</accession>
<dbReference type="PROSITE" id="PS50835">
    <property type="entry name" value="IG_LIKE"/>
    <property type="match status" value="1"/>
</dbReference>
<dbReference type="PANTHER" id="PTHR10075">
    <property type="entry name" value="BASIGIN RELATED"/>
    <property type="match status" value="1"/>
</dbReference>
<dbReference type="GO" id="GO:0007156">
    <property type="term" value="P:homophilic cell adhesion via plasma membrane adhesion molecules"/>
    <property type="evidence" value="ECO:0007669"/>
    <property type="project" value="TreeGrafter"/>
</dbReference>
<dbReference type="GO" id="GO:0030424">
    <property type="term" value="C:axon"/>
    <property type="evidence" value="ECO:0007669"/>
    <property type="project" value="TreeGrafter"/>
</dbReference>
<name>A0A1I7WVD7_HETBA</name>
<dbReference type="InterPro" id="IPR003598">
    <property type="entry name" value="Ig_sub2"/>
</dbReference>
<feature type="compositionally biased region" description="Polar residues" evidence="3">
    <location>
        <begin position="304"/>
        <end position="315"/>
    </location>
</feature>
<proteinExistence type="predicted"/>
<dbReference type="GO" id="GO:0005886">
    <property type="term" value="C:plasma membrane"/>
    <property type="evidence" value="ECO:0007669"/>
    <property type="project" value="TreeGrafter"/>
</dbReference>
<keyword evidence="1" id="KW-0677">Repeat</keyword>
<evidence type="ECO:0000256" key="1">
    <source>
        <dbReference type="ARBA" id="ARBA00022737"/>
    </source>
</evidence>
<dbReference type="InterPro" id="IPR007110">
    <property type="entry name" value="Ig-like_dom"/>
</dbReference>
<dbReference type="GO" id="GO:0007411">
    <property type="term" value="P:axon guidance"/>
    <property type="evidence" value="ECO:0007669"/>
    <property type="project" value="TreeGrafter"/>
</dbReference>
<dbReference type="Pfam" id="PF13927">
    <property type="entry name" value="Ig_3"/>
    <property type="match status" value="1"/>
</dbReference>
<evidence type="ECO:0000259" key="4">
    <source>
        <dbReference type="PROSITE" id="PS50835"/>
    </source>
</evidence>
<keyword evidence="5" id="KW-1185">Reference proteome</keyword>
<sequence>MEATKMANMVFTIIGSQTLRILIVTSSRFEVQPIDHTVARGQPVVFHCLMVDLHLIVHCLRNYVRPIATVVWYHNEQVISENGNNYFTSVYSRKYIIITDSIPTELIFLSAPRMNTVDEGEDILLECLATAKSRPEVRWLVSLLNLEIKINNIRACFRLKDTRQIAVDGIRIRHVGVSSLIITSASISDAGLYTCRASSVDDSLDRTVAVDVHSFLFSAPPHLTTRPQDKIALETADVEINNLDSSSVAASSGQPLVASAPLGLRTGSIGTIGKLYSLGFENYFLLLEHLLESTKQKRGYTAAKKSSSHQQSNDMWINHPTGSHVRGGVSDYTMEVIGATMTDMKHLSGPEVVESPPPRYQALQDSAYGSVSVRHSRTPIRQSVSSYEDGETRRPLIVGRAKPILASANSYGAGEENNDITEEYMYGLLNSGQGTLSRSYHHSSTSLEGRQRTPQVVYTGSGRHQVIPNIKVFDKI</sequence>
<dbReference type="InterPro" id="IPR013783">
    <property type="entry name" value="Ig-like_fold"/>
</dbReference>
<dbReference type="SMART" id="SM00409">
    <property type="entry name" value="IG"/>
    <property type="match status" value="1"/>
</dbReference>
<organism evidence="5 6">
    <name type="scientific">Heterorhabditis bacteriophora</name>
    <name type="common">Entomopathogenic nematode worm</name>
    <dbReference type="NCBI Taxonomy" id="37862"/>
    <lineage>
        <taxon>Eukaryota</taxon>
        <taxon>Metazoa</taxon>
        <taxon>Ecdysozoa</taxon>
        <taxon>Nematoda</taxon>
        <taxon>Chromadorea</taxon>
        <taxon>Rhabditida</taxon>
        <taxon>Rhabditina</taxon>
        <taxon>Rhabditomorpha</taxon>
        <taxon>Strongyloidea</taxon>
        <taxon>Heterorhabditidae</taxon>
        <taxon>Heterorhabditis</taxon>
    </lineage>
</organism>
<dbReference type="SUPFAM" id="SSF48726">
    <property type="entry name" value="Immunoglobulin"/>
    <property type="match status" value="2"/>
</dbReference>
<dbReference type="GO" id="GO:0070593">
    <property type="term" value="P:dendrite self-avoidance"/>
    <property type="evidence" value="ECO:0007669"/>
    <property type="project" value="TreeGrafter"/>
</dbReference>
<dbReference type="InterPro" id="IPR036179">
    <property type="entry name" value="Ig-like_dom_sf"/>
</dbReference>
<evidence type="ECO:0000313" key="5">
    <source>
        <dbReference type="Proteomes" id="UP000095283"/>
    </source>
</evidence>
<dbReference type="Gene3D" id="2.60.40.10">
    <property type="entry name" value="Immunoglobulins"/>
    <property type="match status" value="1"/>
</dbReference>
<protein>
    <submittedName>
        <fullName evidence="6">Ig-like domain-containing protein</fullName>
    </submittedName>
</protein>
<feature type="domain" description="Ig-like" evidence="4">
    <location>
        <begin position="103"/>
        <end position="211"/>
    </location>
</feature>
<dbReference type="Proteomes" id="UP000095283">
    <property type="component" value="Unplaced"/>
</dbReference>
<keyword evidence="2" id="KW-0393">Immunoglobulin domain</keyword>